<comment type="function">
    <text evidence="7">Catalyzes the oxidation of glucose 6-phosphate to 6-phosphogluconolactone.</text>
</comment>
<dbReference type="PROSITE" id="PS00069">
    <property type="entry name" value="G6P_DEHYDROGENASE"/>
    <property type="match status" value="1"/>
</dbReference>
<dbReference type="InterPro" id="IPR036291">
    <property type="entry name" value="NAD(P)-bd_dom_sf"/>
</dbReference>
<dbReference type="GO" id="GO:0009051">
    <property type="term" value="P:pentose-phosphate shunt, oxidative branch"/>
    <property type="evidence" value="ECO:0007669"/>
    <property type="project" value="TreeGrafter"/>
</dbReference>
<dbReference type="PATRIC" id="fig|1423719.4.peg.1541"/>
<feature type="domain" description="Glucose-6-phosphate dehydrogenase C-terminal" evidence="9">
    <location>
        <begin position="191"/>
        <end position="489"/>
    </location>
</feature>
<evidence type="ECO:0000256" key="6">
    <source>
        <dbReference type="ARBA" id="ARBA00023277"/>
    </source>
</evidence>
<evidence type="ECO:0000313" key="11">
    <source>
        <dbReference type="Proteomes" id="UP000051450"/>
    </source>
</evidence>
<dbReference type="Proteomes" id="UP000051450">
    <property type="component" value="Unassembled WGS sequence"/>
</dbReference>
<dbReference type="SUPFAM" id="SSF51735">
    <property type="entry name" value="NAD(P)-binding Rossmann-fold domains"/>
    <property type="match status" value="1"/>
</dbReference>
<feature type="binding site" evidence="7">
    <location>
        <position position="217"/>
    </location>
    <ligand>
        <name>substrate</name>
    </ligand>
</feature>
<feature type="binding site" evidence="7">
    <location>
        <begin position="13"/>
        <end position="20"/>
    </location>
    <ligand>
        <name>NADP(+)</name>
        <dbReference type="ChEBI" id="CHEBI:58349"/>
    </ligand>
</feature>
<evidence type="ECO:0000256" key="1">
    <source>
        <dbReference type="ARBA" id="ARBA00004937"/>
    </source>
</evidence>
<keyword evidence="4 7" id="KW-0521">NADP</keyword>
<dbReference type="PANTHER" id="PTHR23429:SF0">
    <property type="entry name" value="GLUCOSE-6-PHOSPHATE 1-DEHYDROGENASE"/>
    <property type="match status" value="1"/>
</dbReference>
<dbReference type="InterPro" id="IPR019796">
    <property type="entry name" value="G6P_DH_AS"/>
</dbReference>
<proteinExistence type="inferred from homology"/>
<evidence type="ECO:0000259" key="8">
    <source>
        <dbReference type="Pfam" id="PF00479"/>
    </source>
</evidence>
<keyword evidence="6 7" id="KW-0119">Carbohydrate metabolism</keyword>
<dbReference type="GO" id="GO:0050661">
    <property type="term" value="F:NADP binding"/>
    <property type="evidence" value="ECO:0007669"/>
    <property type="project" value="UniProtKB-UniRule"/>
</dbReference>
<comment type="caution">
    <text evidence="10">The sequence shown here is derived from an EMBL/GenBank/DDBJ whole genome shotgun (WGS) entry which is preliminary data.</text>
</comment>
<dbReference type="NCBIfam" id="TIGR00871">
    <property type="entry name" value="zwf"/>
    <property type="match status" value="1"/>
</dbReference>
<accession>A0A0R1HG53</accession>
<feature type="binding site" evidence="7">
    <location>
        <begin position="86"/>
        <end position="87"/>
    </location>
    <ligand>
        <name>NADP(+)</name>
        <dbReference type="ChEBI" id="CHEBI:58349"/>
    </ligand>
</feature>
<comment type="pathway">
    <text evidence="1 7">Carbohydrate degradation; pentose phosphate pathway; D-ribulose 5-phosphate from D-glucose 6-phosphate (oxidative stage): step 1/3.</text>
</comment>
<dbReference type="EMBL" id="AZDI01000009">
    <property type="protein sequence ID" value="KRK45398.1"/>
    <property type="molecule type" value="Genomic_DNA"/>
</dbReference>
<dbReference type="PIRSF" id="PIRSF000110">
    <property type="entry name" value="G6PD"/>
    <property type="match status" value="1"/>
</dbReference>
<dbReference type="Gene3D" id="3.40.50.720">
    <property type="entry name" value="NAD(P)-binding Rossmann-like Domain"/>
    <property type="match status" value="1"/>
</dbReference>
<dbReference type="AlphaFoldDB" id="A0A0R1HG53"/>
<comment type="similarity">
    <text evidence="2 7">Belongs to the glucose-6-phosphate dehydrogenase family.</text>
</comment>
<name>A0A0R1HG53_9LACO</name>
<feature type="binding site" evidence="7">
    <location>
        <position position="183"/>
    </location>
    <ligand>
        <name>substrate</name>
    </ligand>
</feature>
<feature type="domain" description="Glucose-6-phosphate dehydrogenase NAD-binding" evidence="8">
    <location>
        <begin position="10"/>
        <end position="188"/>
    </location>
</feature>
<dbReference type="OrthoDB" id="9802739at2"/>
<dbReference type="HAMAP" id="MF_00966">
    <property type="entry name" value="G6PD"/>
    <property type="match status" value="1"/>
</dbReference>
<comment type="catalytic activity">
    <reaction evidence="7">
        <text>D-glucose 6-phosphate + NADP(+) = 6-phospho-D-glucono-1,5-lactone + NADPH + H(+)</text>
        <dbReference type="Rhea" id="RHEA:15841"/>
        <dbReference type="ChEBI" id="CHEBI:15378"/>
        <dbReference type="ChEBI" id="CHEBI:57783"/>
        <dbReference type="ChEBI" id="CHEBI:57955"/>
        <dbReference type="ChEBI" id="CHEBI:58349"/>
        <dbReference type="ChEBI" id="CHEBI:61548"/>
        <dbReference type="EC" id="1.1.1.49"/>
    </reaction>
</comment>
<dbReference type="UniPathway" id="UPA00115">
    <property type="reaction ID" value="UER00408"/>
</dbReference>
<evidence type="ECO:0000259" key="9">
    <source>
        <dbReference type="Pfam" id="PF02781"/>
    </source>
</evidence>
<evidence type="ECO:0000313" key="10">
    <source>
        <dbReference type="EMBL" id="KRK45398.1"/>
    </source>
</evidence>
<evidence type="ECO:0000256" key="4">
    <source>
        <dbReference type="ARBA" id="ARBA00022857"/>
    </source>
</evidence>
<dbReference type="GO" id="GO:0004345">
    <property type="term" value="F:glucose-6-phosphate dehydrogenase activity"/>
    <property type="evidence" value="ECO:0007669"/>
    <property type="project" value="UniProtKB-UniRule"/>
</dbReference>
<gene>
    <name evidence="7" type="primary">zwf</name>
    <name evidence="10" type="ORF">FC66_GL001515</name>
</gene>
<evidence type="ECO:0000256" key="3">
    <source>
        <dbReference type="ARBA" id="ARBA00022526"/>
    </source>
</evidence>
<dbReference type="STRING" id="1423719.FC66_GL001515"/>
<keyword evidence="5 7" id="KW-0560">Oxidoreductase</keyword>
<feature type="binding site" evidence="7">
    <location>
        <position position="344"/>
    </location>
    <ligand>
        <name>substrate</name>
    </ligand>
</feature>
<dbReference type="InterPro" id="IPR022675">
    <property type="entry name" value="G6P_DH_C"/>
</dbReference>
<dbReference type="GO" id="GO:0005829">
    <property type="term" value="C:cytosol"/>
    <property type="evidence" value="ECO:0007669"/>
    <property type="project" value="TreeGrafter"/>
</dbReference>
<dbReference type="PANTHER" id="PTHR23429">
    <property type="entry name" value="GLUCOSE-6-PHOSPHATE 1-DEHYDROGENASE G6PD"/>
    <property type="match status" value="1"/>
</dbReference>
<sequence length="495" mass="56532">METQQKALFIIFGGTGDLAKRKLYPSLFKLFEKGFLNENFAVIGTARRPWTDDFYRNVVTESLVGVSGDKTKIADFASHFYYQSHDVTDVAHYITLKKLADDLDAKYQIEGNRMFYLAMSPQFFGTIATHLGSQNLVTKNGFNRLIIEKPFGRDFESAKKLNDEIANTFDESQIFRIDHYLGKEMIQNIPAIRFGNIITQTLWNNKYIDNIQLTLSESLGVEERGGYYETSGAMRDMFQNHIMQVVSLLTMDMPKEFVASEIRKEKLKALEAIRILKPEEVDANFIRGQYGANKAGTEKAYRDEEQIAPDSMMETFIAGRLMIDNERWSGVPVYVRSGKRLVEKNTEINIVFKNVEKNIFGTSDEHEHLGKDVLTITIEPDERFRLTINTKEIGQGFNTNKTNLDYVNSPETKANTPEAYEKLLLDALNGIAINFAHWNEVAKAWNVADVILNSWHNNDDDKTIFPNYLSGSMGPEASAKLLTDDGNYWIYNPEK</sequence>
<feature type="binding site" evidence="7">
    <location>
        <position position="339"/>
    </location>
    <ligand>
        <name>substrate</name>
    </ligand>
</feature>
<dbReference type="InterPro" id="IPR022674">
    <property type="entry name" value="G6P_DH_NAD-bd"/>
</dbReference>
<keyword evidence="11" id="KW-1185">Reference proteome</keyword>
<dbReference type="SMR" id="A0A0R1HG53"/>
<organism evidence="10 11">
    <name type="scientific">Dellaglioa algida DSM 15638</name>
    <dbReference type="NCBI Taxonomy" id="1423719"/>
    <lineage>
        <taxon>Bacteria</taxon>
        <taxon>Bacillati</taxon>
        <taxon>Bacillota</taxon>
        <taxon>Bacilli</taxon>
        <taxon>Lactobacillales</taxon>
        <taxon>Lactobacillaceae</taxon>
        <taxon>Dellaglioa</taxon>
    </lineage>
</organism>
<feature type="active site" description="Proton acceptor" evidence="7">
    <location>
        <position position="241"/>
    </location>
</feature>
<feature type="binding site" evidence="7">
    <location>
        <position position="47"/>
    </location>
    <ligand>
        <name>NADP(+)</name>
        <dbReference type="ChEBI" id="CHEBI:58349"/>
    </ligand>
</feature>
<dbReference type="PRINTS" id="PR00079">
    <property type="entry name" value="G6PDHDRGNASE"/>
</dbReference>
<evidence type="ECO:0000256" key="5">
    <source>
        <dbReference type="ARBA" id="ARBA00023002"/>
    </source>
</evidence>
<feature type="binding site" evidence="7">
    <location>
        <position position="179"/>
    </location>
    <ligand>
        <name>substrate</name>
    </ligand>
</feature>
<dbReference type="RefSeq" id="WP_057974565.1">
    <property type="nucleotide sequence ID" value="NZ_AZDI01000009.1"/>
</dbReference>
<dbReference type="Gene3D" id="3.30.360.10">
    <property type="entry name" value="Dihydrodipicolinate Reductase, domain 2"/>
    <property type="match status" value="1"/>
</dbReference>
<dbReference type="GO" id="GO:0006006">
    <property type="term" value="P:glucose metabolic process"/>
    <property type="evidence" value="ECO:0007669"/>
    <property type="project" value="UniProtKB-KW"/>
</dbReference>
<dbReference type="InterPro" id="IPR001282">
    <property type="entry name" value="G6P_DH"/>
</dbReference>
<evidence type="ECO:0000256" key="7">
    <source>
        <dbReference type="HAMAP-Rule" id="MF_00966"/>
    </source>
</evidence>
<protein>
    <recommendedName>
        <fullName evidence="7">Glucose-6-phosphate 1-dehydrogenase</fullName>
        <shortName evidence="7">G6PD</shortName>
        <ecNumber evidence="7">1.1.1.49</ecNumber>
    </recommendedName>
</protein>
<dbReference type="SUPFAM" id="SSF55347">
    <property type="entry name" value="Glyceraldehyde-3-phosphate dehydrogenase-like, C-terminal domain"/>
    <property type="match status" value="1"/>
</dbReference>
<dbReference type="Pfam" id="PF00479">
    <property type="entry name" value="G6PD_N"/>
    <property type="match status" value="1"/>
</dbReference>
<feature type="binding site" evidence="7">
    <location>
        <position position="236"/>
    </location>
    <ligand>
        <name>substrate</name>
    </ligand>
</feature>
<reference evidence="10 11" key="1">
    <citation type="journal article" date="2015" name="Genome Announc.">
        <title>Expanding the biotechnology potential of lactobacilli through comparative genomics of 213 strains and associated genera.</title>
        <authorList>
            <person name="Sun Z."/>
            <person name="Harris H.M."/>
            <person name="McCann A."/>
            <person name="Guo C."/>
            <person name="Argimon S."/>
            <person name="Zhang W."/>
            <person name="Yang X."/>
            <person name="Jeffery I.B."/>
            <person name="Cooney J.C."/>
            <person name="Kagawa T.F."/>
            <person name="Liu W."/>
            <person name="Song Y."/>
            <person name="Salvetti E."/>
            <person name="Wrobel A."/>
            <person name="Rasinkangas P."/>
            <person name="Parkhill J."/>
            <person name="Rea M.C."/>
            <person name="O'Sullivan O."/>
            <person name="Ritari J."/>
            <person name="Douillard F.P."/>
            <person name="Paul Ross R."/>
            <person name="Yang R."/>
            <person name="Briner A.E."/>
            <person name="Felis G.E."/>
            <person name="de Vos W.M."/>
            <person name="Barrangou R."/>
            <person name="Klaenhammer T.R."/>
            <person name="Caufield P.W."/>
            <person name="Cui Y."/>
            <person name="Zhang H."/>
            <person name="O'Toole P.W."/>
        </authorList>
    </citation>
    <scope>NUCLEOTIDE SEQUENCE [LARGE SCALE GENOMIC DNA]</scope>
    <source>
        <strain evidence="10 11">DSM 15638</strain>
    </source>
</reference>
<evidence type="ECO:0000256" key="2">
    <source>
        <dbReference type="ARBA" id="ARBA00009975"/>
    </source>
</evidence>
<dbReference type="EC" id="1.1.1.49" evidence="7"/>
<keyword evidence="3 7" id="KW-0313">Glucose metabolism</keyword>
<dbReference type="Pfam" id="PF02781">
    <property type="entry name" value="G6PD_C"/>
    <property type="match status" value="1"/>
</dbReference>
<feature type="binding site" evidence="7">
    <location>
        <position position="149"/>
    </location>
    <ligand>
        <name>NADP(+)</name>
        <dbReference type="ChEBI" id="CHEBI:58349"/>
    </ligand>
</feature>